<dbReference type="EMBL" id="FNPB01000002">
    <property type="protein sequence ID" value="SDX76758.1"/>
    <property type="molecule type" value="Genomic_DNA"/>
</dbReference>
<dbReference type="PROSITE" id="PS51318">
    <property type="entry name" value="TAT"/>
    <property type="match status" value="1"/>
</dbReference>
<dbReference type="PROSITE" id="PS51257">
    <property type="entry name" value="PROKAR_LIPOPROTEIN"/>
    <property type="match status" value="1"/>
</dbReference>
<evidence type="ECO:0000313" key="2">
    <source>
        <dbReference type="Proteomes" id="UP000199170"/>
    </source>
</evidence>
<keyword evidence="2" id="KW-1185">Reference proteome</keyword>
<protein>
    <submittedName>
        <fullName evidence="1">Uncharacterized protein</fullName>
    </submittedName>
</protein>
<dbReference type="AlphaFoldDB" id="A0A1H3EET9"/>
<reference evidence="2" key="1">
    <citation type="submission" date="2016-10" db="EMBL/GenBank/DDBJ databases">
        <authorList>
            <person name="Varghese N."/>
            <person name="Submissions S."/>
        </authorList>
    </citation>
    <scope>NUCLEOTIDE SEQUENCE [LARGE SCALE GENOMIC DNA]</scope>
    <source>
        <strain evidence="2">CGMCC 1.10118</strain>
    </source>
</reference>
<accession>A0A1H3EET9</accession>
<proteinExistence type="predicted"/>
<gene>
    <name evidence="1" type="ORF">SAMN04487946_102208</name>
</gene>
<dbReference type="STRING" id="660517.SAMN04487946_102208"/>
<dbReference type="RefSeq" id="WP_089765643.1">
    <property type="nucleotide sequence ID" value="NZ_FNPB01000002.1"/>
</dbReference>
<dbReference type="OrthoDB" id="350675at2157"/>
<name>A0A1H3EET9_9EURY</name>
<organism evidence="1 2">
    <name type="scientific">Halobellus clavatus</name>
    <dbReference type="NCBI Taxonomy" id="660517"/>
    <lineage>
        <taxon>Archaea</taxon>
        <taxon>Methanobacteriati</taxon>
        <taxon>Methanobacteriota</taxon>
        <taxon>Stenosarchaea group</taxon>
        <taxon>Halobacteria</taxon>
        <taxon>Halobacteriales</taxon>
        <taxon>Haloferacaceae</taxon>
        <taxon>Halobellus</taxon>
    </lineage>
</organism>
<evidence type="ECO:0000313" key="1">
    <source>
        <dbReference type="EMBL" id="SDX76758.1"/>
    </source>
</evidence>
<dbReference type="InterPro" id="IPR006311">
    <property type="entry name" value="TAT_signal"/>
</dbReference>
<sequence>MTRTDRRRGVTRRHLLALSGAGALAGLAGCSGLLSGQPEQTVDADALTEMVAGDALTVPETLPVDIEASFVAEQRSIAESDLDRIPAPFDSETIPNGVIRGRLNNMYDSATDSVARIDEAETPYERLQRANRARVSAHEARAGWRAIDDDLTLAALRESVPSIEGRIASVVQRWSHVGDDPVRAIVVHEAIESEIRAARNWLSSRNRRERSDGTALDVADLAEDLERARTSVTVAAYVFDRFRAGLDTTTEQRPRFEAAREELRTRLRDRQDALPPRDVDEPTSLVDRDIEETTGVRALASLGTEASYRAEQLTESDDDPFLANEVVGAADALVYARAFESLRERLENGDDVAVESVDDVSALRSDAISAVEDARSTDRGHLLVNELLPRFANEIRWTDERFARESGTTSLDSVAYDAVDYVVAAATCRAVPRVSADVAGVLRDS</sequence>
<dbReference type="Proteomes" id="UP000199170">
    <property type="component" value="Unassembled WGS sequence"/>
</dbReference>